<name>A0A841GJG4_9BACT</name>
<protein>
    <recommendedName>
        <fullName evidence="3">Apea-like HEPN domain-containing protein</fullName>
    </recommendedName>
</protein>
<dbReference type="RefSeq" id="WP_170031247.1">
    <property type="nucleotide sequence ID" value="NZ_JABDTL010000001.1"/>
</dbReference>
<dbReference type="Proteomes" id="UP000582837">
    <property type="component" value="Unassembled WGS sequence"/>
</dbReference>
<comment type="caution">
    <text evidence="1">The sequence shown here is derived from an EMBL/GenBank/DDBJ whole genome shotgun (WGS) entry which is preliminary data.</text>
</comment>
<accession>A0A841GJG4</accession>
<evidence type="ECO:0008006" key="3">
    <source>
        <dbReference type="Google" id="ProtNLM"/>
    </source>
</evidence>
<sequence>MTIPKKLSSSELIRQIADRGDRKAAWQFFLFFSRFEYALKRGAYLSQGSKQATPDWDKFASDHNDVFELLVDQRLADAILYFRVSPPRKQVRKDRRLSWSDPYVYTNGPLLVWLLTAIRIVRNNLFHGGKFPGIPFHDPSRNSELIENAIVILSHALALNADIEGLFGEGTEL</sequence>
<proteinExistence type="predicted"/>
<evidence type="ECO:0000313" key="2">
    <source>
        <dbReference type="Proteomes" id="UP000582837"/>
    </source>
</evidence>
<organism evidence="1 2">
    <name type="scientific">Longimicrobium terrae</name>
    <dbReference type="NCBI Taxonomy" id="1639882"/>
    <lineage>
        <taxon>Bacteria</taxon>
        <taxon>Pseudomonadati</taxon>
        <taxon>Gemmatimonadota</taxon>
        <taxon>Longimicrobiia</taxon>
        <taxon>Longimicrobiales</taxon>
        <taxon>Longimicrobiaceae</taxon>
        <taxon>Longimicrobium</taxon>
    </lineage>
</organism>
<evidence type="ECO:0000313" key="1">
    <source>
        <dbReference type="EMBL" id="MBB6068831.1"/>
    </source>
</evidence>
<keyword evidence="2" id="KW-1185">Reference proteome</keyword>
<reference evidence="1 2" key="1">
    <citation type="submission" date="2020-08" db="EMBL/GenBank/DDBJ databases">
        <title>Genomic Encyclopedia of Type Strains, Phase IV (KMG-IV): sequencing the most valuable type-strain genomes for metagenomic binning, comparative biology and taxonomic classification.</title>
        <authorList>
            <person name="Goeker M."/>
        </authorList>
    </citation>
    <scope>NUCLEOTIDE SEQUENCE [LARGE SCALE GENOMIC DNA]</scope>
    <source>
        <strain evidence="1 2">DSM 29007</strain>
    </source>
</reference>
<gene>
    <name evidence="1" type="ORF">HNQ61_000442</name>
</gene>
<dbReference type="AlphaFoldDB" id="A0A841GJG4"/>
<dbReference type="EMBL" id="JACHIA010000001">
    <property type="protein sequence ID" value="MBB6068831.1"/>
    <property type="molecule type" value="Genomic_DNA"/>
</dbReference>